<dbReference type="EMBL" id="LWCA01000031">
    <property type="protein sequence ID" value="OAF71691.1"/>
    <property type="molecule type" value="Genomic_DNA"/>
</dbReference>
<proteinExistence type="predicted"/>
<dbReference type="SUPFAM" id="SSF103473">
    <property type="entry name" value="MFS general substrate transporter"/>
    <property type="match status" value="1"/>
</dbReference>
<evidence type="ECO:0008006" key="4">
    <source>
        <dbReference type="Google" id="ProtNLM"/>
    </source>
</evidence>
<sequence>MISGVATIGLGFLYKVAYLSVVRCTSKRQGIALGITTVGSSVGGVIFPHFLSFTHTKYSKYYMYIVSSAFFVIISTCSIIYINLSVIPEKKTESNLDIVESNNNDSKQLKQIVILKQVPNKNSVDNKVNQKCKIKFLKKANVVFCIHIFKNPTFIFFLLCSIPLTTFSSNPYIYIVQHLKHNDASDYMVNYVFSIVSVCGGLGKFFIGFGRDKCKISAQYQYFFTMIIISSCHLSLAVVSNVYLKITLYAVYSFFQVSQYILPIFCFPASYNPHEINVAYSYYMAIVGIFVIIGGRLSVLIKDTYPVFSTIYYVGGITSLVGAMFMLALAVHTKRKQICI</sequence>
<feature type="transmembrane region" description="Helical" evidence="1">
    <location>
        <begin position="62"/>
        <end position="84"/>
    </location>
</feature>
<gene>
    <name evidence="2" type="ORF">A3Q56_00527</name>
</gene>
<evidence type="ECO:0000256" key="1">
    <source>
        <dbReference type="SAM" id="Phobius"/>
    </source>
</evidence>
<dbReference type="AlphaFoldDB" id="A0A177BDP7"/>
<dbReference type="Proteomes" id="UP000078046">
    <property type="component" value="Unassembled WGS sequence"/>
</dbReference>
<organism evidence="2 3">
    <name type="scientific">Intoshia linei</name>
    <dbReference type="NCBI Taxonomy" id="1819745"/>
    <lineage>
        <taxon>Eukaryota</taxon>
        <taxon>Metazoa</taxon>
        <taxon>Spiralia</taxon>
        <taxon>Lophotrochozoa</taxon>
        <taxon>Mesozoa</taxon>
        <taxon>Orthonectida</taxon>
        <taxon>Rhopaluridae</taxon>
        <taxon>Intoshia</taxon>
    </lineage>
</organism>
<evidence type="ECO:0000313" key="2">
    <source>
        <dbReference type="EMBL" id="OAF71691.1"/>
    </source>
</evidence>
<dbReference type="InterPro" id="IPR050327">
    <property type="entry name" value="Proton-linked_MCT"/>
</dbReference>
<feature type="transmembrane region" description="Helical" evidence="1">
    <location>
        <begin position="154"/>
        <end position="175"/>
    </location>
</feature>
<dbReference type="PANTHER" id="PTHR11360:SF260">
    <property type="entry name" value="MFS DOMAIN-CONTAINING PROTEIN"/>
    <property type="match status" value="1"/>
</dbReference>
<dbReference type="InterPro" id="IPR011701">
    <property type="entry name" value="MFS"/>
</dbReference>
<keyword evidence="1" id="KW-0472">Membrane</keyword>
<dbReference type="InterPro" id="IPR036259">
    <property type="entry name" value="MFS_trans_sf"/>
</dbReference>
<keyword evidence="3" id="KW-1185">Reference proteome</keyword>
<accession>A0A177BDP7</accession>
<feature type="transmembrane region" description="Helical" evidence="1">
    <location>
        <begin position="280"/>
        <end position="299"/>
    </location>
</feature>
<feature type="transmembrane region" description="Helical" evidence="1">
    <location>
        <begin position="6"/>
        <end position="24"/>
    </location>
</feature>
<comment type="caution">
    <text evidence="2">The sequence shown here is derived from an EMBL/GenBank/DDBJ whole genome shotgun (WGS) entry which is preliminary data.</text>
</comment>
<name>A0A177BDP7_9BILA</name>
<protein>
    <recommendedName>
        <fullName evidence="4">Major facilitator superfamily (MFS) profile domain-containing protein</fullName>
    </recommendedName>
</protein>
<feature type="transmembrane region" description="Helical" evidence="1">
    <location>
        <begin position="249"/>
        <end position="268"/>
    </location>
</feature>
<reference evidence="2 3" key="1">
    <citation type="submission" date="2016-04" db="EMBL/GenBank/DDBJ databases">
        <title>The genome of Intoshia linei affirms orthonectids as highly simplified spiralians.</title>
        <authorList>
            <person name="Mikhailov K.V."/>
            <person name="Slusarev G.S."/>
            <person name="Nikitin M.A."/>
            <person name="Logacheva M.D."/>
            <person name="Penin A."/>
            <person name="Aleoshin V."/>
            <person name="Panchin Y.V."/>
        </authorList>
    </citation>
    <scope>NUCLEOTIDE SEQUENCE [LARGE SCALE GENOMIC DNA]</scope>
    <source>
        <strain evidence="2">Intl2013</strain>
        <tissue evidence="2">Whole animal</tissue>
    </source>
</reference>
<feature type="transmembrane region" description="Helical" evidence="1">
    <location>
        <begin position="222"/>
        <end position="243"/>
    </location>
</feature>
<feature type="transmembrane region" description="Helical" evidence="1">
    <location>
        <begin position="31"/>
        <end position="50"/>
    </location>
</feature>
<feature type="transmembrane region" description="Helical" evidence="1">
    <location>
        <begin position="311"/>
        <end position="331"/>
    </location>
</feature>
<dbReference type="Pfam" id="PF07690">
    <property type="entry name" value="MFS_1"/>
    <property type="match status" value="1"/>
</dbReference>
<keyword evidence="1" id="KW-0812">Transmembrane</keyword>
<evidence type="ECO:0000313" key="3">
    <source>
        <dbReference type="Proteomes" id="UP000078046"/>
    </source>
</evidence>
<feature type="transmembrane region" description="Helical" evidence="1">
    <location>
        <begin position="187"/>
        <end position="210"/>
    </location>
</feature>
<dbReference type="Gene3D" id="1.20.1250.20">
    <property type="entry name" value="MFS general substrate transporter like domains"/>
    <property type="match status" value="1"/>
</dbReference>
<dbReference type="GO" id="GO:0008028">
    <property type="term" value="F:monocarboxylic acid transmembrane transporter activity"/>
    <property type="evidence" value="ECO:0007669"/>
    <property type="project" value="TreeGrafter"/>
</dbReference>
<dbReference type="PANTHER" id="PTHR11360">
    <property type="entry name" value="MONOCARBOXYLATE TRANSPORTER"/>
    <property type="match status" value="1"/>
</dbReference>
<keyword evidence="1" id="KW-1133">Transmembrane helix</keyword>